<dbReference type="InterPro" id="IPR010982">
    <property type="entry name" value="Lambda_DNA-bd_dom_sf"/>
</dbReference>
<dbReference type="GO" id="GO:0003677">
    <property type="term" value="F:DNA binding"/>
    <property type="evidence" value="ECO:0007669"/>
    <property type="project" value="InterPro"/>
</dbReference>
<proteinExistence type="predicted"/>
<name>A0A1H5QGH7_9PSEU</name>
<dbReference type="Gene3D" id="1.10.260.40">
    <property type="entry name" value="lambda repressor-like DNA-binding domains"/>
    <property type="match status" value="1"/>
</dbReference>
<evidence type="ECO:0000313" key="2">
    <source>
        <dbReference type="EMBL" id="SEF25175.1"/>
    </source>
</evidence>
<dbReference type="STRING" id="218821.SAMN05421837_1021039"/>
<sequence length="263" mass="29091">MARNLGVRELARLIGVLPQELSNWEYGKRIPKVEQVGLLMGVLVVEPGERARLLDLAKNAREPSWLEKRVPGVATNVSNYAEHERAADAIFDWEPAVIPGLFQTPAYVRALMRARGLQPEQVERVAQSRLERRKALTRHDPLDYHVLVGEVAMRAEVGDAQVMAEQLRYLLKASQRRHIRLQVMPVPVGPADGPSHNFAVLDFPALPSIVFVELHHASAYLYDDDQVASYRAAAKSMAASAMGEGESAQFIEEVIAELGGSDG</sequence>
<feature type="domain" description="HTH cro/C1-type" evidence="1">
    <location>
        <begin position="2"/>
        <end position="50"/>
    </location>
</feature>
<dbReference type="AlphaFoldDB" id="A0A1H5QGH7"/>
<evidence type="ECO:0000259" key="1">
    <source>
        <dbReference type="PROSITE" id="PS50943"/>
    </source>
</evidence>
<evidence type="ECO:0000313" key="3">
    <source>
        <dbReference type="Proteomes" id="UP000198878"/>
    </source>
</evidence>
<dbReference type="InterPro" id="IPR001387">
    <property type="entry name" value="Cro/C1-type_HTH"/>
</dbReference>
<dbReference type="SUPFAM" id="SSF47413">
    <property type="entry name" value="lambda repressor-like DNA-binding domains"/>
    <property type="match status" value="1"/>
</dbReference>
<dbReference type="InterPro" id="IPR043917">
    <property type="entry name" value="DUF5753"/>
</dbReference>
<dbReference type="PROSITE" id="PS50943">
    <property type="entry name" value="HTH_CROC1"/>
    <property type="match status" value="1"/>
</dbReference>
<dbReference type="Pfam" id="PF19054">
    <property type="entry name" value="DUF5753"/>
    <property type="match status" value="1"/>
</dbReference>
<gene>
    <name evidence="2" type="ORF">SAMN05421837_1021039</name>
</gene>
<keyword evidence="3" id="KW-1185">Reference proteome</keyword>
<protein>
    <recommendedName>
        <fullName evidence="1">HTH cro/C1-type domain-containing protein</fullName>
    </recommendedName>
</protein>
<accession>A0A1H5QGH7</accession>
<reference evidence="3" key="1">
    <citation type="submission" date="2016-10" db="EMBL/GenBank/DDBJ databases">
        <authorList>
            <person name="Varghese N."/>
            <person name="Submissions S."/>
        </authorList>
    </citation>
    <scope>NUCLEOTIDE SEQUENCE [LARGE SCALE GENOMIC DNA]</scope>
    <source>
        <strain evidence="3">DSM 44654</strain>
    </source>
</reference>
<dbReference type="CDD" id="cd00093">
    <property type="entry name" value="HTH_XRE"/>
    <property type="match status" value="1"/>
</dbReference>
<dbReference type="Proteomes" id="UP000198878">
    <property type="component" value="Unassembled WGS sequence"/>
</dbReference>
<dbReference type="EMBL" id="FNUJ01000002">
    <property type="protein sequence ID" value="SEF25175.1"/>
    <property type="molecule type" value="Genomic_DNA"/>
</dbReference>
<organism evidence="2 3">
    <name type="scientific">Amycolatopsis pretoriensis</name>
    <dbReference type="NCBI Taxonomy" id="218821"/>
    <lineage>
        <taxon>Bacteria</taxon>
        <taxon>Bacillati</taxon>
        <taxon>Actinomycetota</taxon>
        <taxon>Actinomycetes</taxon>
        <taxon>Pseudonocardiales</taxon>
        <taxon>Pseudonocardiaceae</taxon>
        <taxon>Amycolatopsis</taxon>
    </lineage>
</organism>